<feature type="transmembrane region" description="Helical" evidence="2">
    <location>
        <begin position="192"/>
        <end position="214"/>
    </location>
</feature>
<sequence length="350" mass="39141">MSEPPPDLLLAGPLVSRMTYESTVWLITFRKFVGVILNWALLGALMIQIYDYHSYFRKTDRRAIKFLVHFVSVLELVQTGFITHTAWWHLVQNWGKPNGLLIAPWTSTYVPILNGLASASVQGFFAWRIWLFETKSTIGRIEAKYIGRLTAGLIILTALMQFSAAVWVAVEFVRASRNIANTALIGAAAETWLVGSFVCDLLITITMVIILLSARRKTSSKSTMFLLNNLIINTIETGAITAVLALTQLVLYKLYPTDYMHVTVEFVLGRLYSNVLLATLNGRHRETGRVITNFHSTIKFQNETEMNPFPGERMGWKVSKDGGANVETSSTENTSSSQQAKDTYSKGGLC</sequence>
<dbReference type="PANTHER" id="PTHR40465:SF1">
    <property type="entry name" value="DUF6534 DOMAIN-CONTAINING PROTEIN"/>
    <property type="match status" value="1"/>
</dbReference>
<feature type="transmembrane region" description="Helical" evidence="2">
    <location>
        <begin position="226"/>
        <end position="247"/>
    </location>
</feature>
<keyword evidence="2" id="KW-0812">Transmembrane</keyword>
<keyword evidence="5" id="KW-1185">Reference proteome</keyword>
<feature type="compositionally biased region" description="Low complexity" evidence="1">
    <location>
        <begin position="327"/>
        <end position="337"/>
    </location>
</feature>
<evidence type="ECO:0000313" key="4">
    <source>
        <dbReference type="EMBL" id="KAF7334404.1"/>
    </source>
</evidence>
<dbReference type="Proteomes" id="UP000620124">
    <property type="component" value="Unassembled WGS sequence"/>
</dbReference>
<dbReference type="EMBL" id="JACAZI010000026">
    <property type="protein sequence ID" value="KAF7334404.1"/>
    <property type="molecule type" value="Genomic_DNA"/>
</dbReference>
<proteinExistence type="predicted"/>
<feature type="transmembrane region" description="Helical" evidence="2">
    <location>
        <begin position="24"/>
        <end position="45"/>
    </location>
</feature>
<feature type="domain" description="DUF6534" evidence="3">
    <location>
        <begin position="196"/>
        <end position="285"/>
    </location>
</feature>
<organism evidence="4 5">
    <name type="scientific">Mycena venus</name>
    <dbReference type="NCBI Taxonomy" id="2733690"/>
    <lineage>
        <taxon>Eukaryota</taxon>
        <taxon>Fungi</taxon>
        <taxon>Dikarya</taxon>
        <taxon>Basidiomycota</taxon>
        <taxon>Agaricomycotina</taxon>
        <taxon>Agaricomycetes</taxon>
        <taxon>Agaricomycetidae</taxon>
        <taxon>Agaricales</taxon>
        <taxon>Marasmiineae</taxon>
        <taxon>Mycenaceae</taxon>
        <taxon>Mycena</taxon>
    </lineage>
</organism>
<evidence type="ECO:0000256" key="2">
    <source>
        <dbReference type="SAM" id="Phobius"/>
    </source>
</evidence>
<comment type="caution">
    <text evidence="4">The sequence shown here is derived from an EMBL/GenBank/DDBJ whole genome shotgun (WGS) entry which is preliminary data.</text>
</comment>
<dbReference type="PANTHER" id="PTHR40465">
    <property type="entry name" value="CHROMOSOME 1, WHOLE GENOME SHOTGUN SEQUENCE"/>
    <property type="match status" value="1"/>
</dbReference>
<protein>
    <recommendedName>
        <fullName evidence="3">DUF6534 domain-containing protein</fullName>
    </recommendedName>
</protein>
<dbReference type="Pfam" id="PF20152">
    <property type="entry name" value="DUF6534"/>
    <property type="match status" value="1"/>
</dbReference>
<evidence type="ECO:0000313" key="5">
    <source>
        <dbReference type="Proteomes" id="UP000620124"/>
    </source>
</evidence>
<evidence type="ECO:0000259" key="3">
    <source>
        <dbReference type="Pfam" id="PF20152"/>
    </source>
</evidence>
<feature type="region of interest" description="Disordered" evidence="1">
    <location>
        <begin position="320"/>
        <end position="350"/>
    </location>
</feature>
<dbReference type="OrthoDB" id="3223377at2759"/>
<gene>
    <name evidence="4" type="ORF">MVEN_02269600</name>
</gene>
<reference evidence="4" key="1">
    <citation type="submission" date="2020-05" db="EMBL/GenBank/DDBJ databases">
        <title>Mycena genomes resolve the evolution of fungal bioluminescence.</title>
        <authorList>
            <person name="Tsai I.J."/>
        </authorList>
    </citation>
    <scope>NUCLEOTIDE SEQUENCE</scope>
    <source>
        <strain evidence="4">CCC161011</strain>
    </source>
</reference>
<keyword evidence="2" id="KW-1133">Transmembrane helix</keyword>
<feature type="transmembrane region" description="Helical" evidence="2">
    <location>
        <begin position="151"/>
        <end position="172"/>
    </location>
</feature>
<accession>A0A8H7CE96</accession>
<evidence type="ECO:0000256" key="1">
    <source>
        <dbReference type="SAM" id="MobiDB-lite"/>
    </source>
</evidence>
<dbReference type="AlphaFoldDB" id="A0A8H7CE96"/>
<keyword evidence="2" id="KW-0472">Membrane</keyword>
<feature type="transmembrane region" description="Helical" evidence="2">
    <location>
        <begin position="108"/>
        <end position="130"/>
    </location>
</feature>
<name>A0A8H7CE96_9AGAR</name>
<feature type="transmembrane region" description="Helical" evidence="2">
    <location>
        <begin position="66"/>
        <end position="88"/>
    </location>
</feature>
<dbReference type="InterPro" id="IPR045339">
    <property type="entry name" value="DUF6534"/>
</dbReference>